<dbReference type="EMBL" id="MN740287">
    <property type="protein sequence ID" value="QHT98077.1"/>
    <property type="molecule type" value="Genomic_DNA"/>
</dbReference>
<accession>A0A6C0J2A5</accession>
<protein>
    <submittedName>
        <fullName evidence="1">Uncharacterized protein</fullName>
    </submittedName>
</protein>
<reference evidence="1" key="1">
    <citation type="journal article" date="2020" name="Nature">
        <title>Giant virus diversity and host interactions through global metagenomics.</title>
        <authorList>
            <person name="Schulz F."/>
            <person name="Roux S."/>
            <person name="Paez-Espino D."/>
            <person name="Jungbluth S."/>
            <person name="Walsh D.A."/>
            <person name="Denef V.J."/>
            <person name="McMahon K.D."/>
            <person name="Konstantinidis K.T."/>
            <person name="Eloe-Fadrosh E.A."/>
            <person name="Kyrpides N.C."/>
            <person name="Woyke T."/>
        </authorList>
    </citation>
    <scope>NUCLEOTIDE SEQUENCE</scope>
    <source>
        <strain evidence="1">GVMAG-M-3300025626-8</strain>
    </source>
</reference>
<dbReference type="InterPro" id="IPR027417">
    <property type="entry name" value="P-loop_NTPase"/>
</dbReference>
<proteinExistence type="predicted"/>
<dbReference type="Gene3D" id="3.40.50.300">
    <property type="entry name" value="P-loop containing nucleotide triphosphate hydrolases"/>
    <property type="match status" value="1"/>
</dbReference>
<dbReference type="AlphaFoldDB" id="A0A6C0J2A5"/>
<name>A0A6C0J2A5_9ZZZZ</name>
<sequence>MSQNNASFEYNIKKFNTEHMDKTRSCIFIGGSGTGKSHAVTSILYHNRDIQAGVVMSGTEEGDPYWSRHVPDLFIYNGWEPQKLEEMIDIQKRKKKSLEQIDTNIEYCKKNNRLQDVAILEAKKKKEEKAMRKFVIIDDCMFQSGISRTETLRKLFMNGRHWNIFVMLTIQYCMGLDIALRGNAGYVFVCRENIISYRRKIYESFLGMLPNFGVFEKVMDSCTQNYELLVLDRTVKSTNPEDALFWYKAAASYNFRIGSDRLWQYHRDNYDKNHDERALRERKAKRNAGVVRKLN</sequence>
<evidence type="ECO:0000313" key="1">
    <source>
        <dbReference type="EMBL" id="QHT98077.1"/>
    </source>
</evidence>
<organism evidence="1">
    <name type="scientific">viral metagenome</name>
    <dbReference type="NCBI Taxonomy" id="1070528"/>
    <lineage>
        <taxon>unclassified sequences</taxon>
        <taxon>metagenomes</taxon>
        <taxon>organismal metagenomes</taxon>
    </lineage>
</organism>
<dbReference type="SUPFAM" id="SSF52540">
    <property type="entry name" value="P-loop containing nucleoside triphosphate hydrolases"/>
    <property type="match status" value="1"/>
</dbReference>